<evidence type="ECO:0000256" key="7">
    <source>
        <dbReference type="ARBA" id="ARBA00022989"/>
    </source>
</evidence>
<dbReference type="GO" id="GO:0016020">
    <property type="term" value="C:membrane"/>
    <property type="evidence" value="ECO:0007669"/>
    <property type="project" value="UniProtKB-SubCell"/>
</dbReference>
<keyword evidence="7 10" id="KW-1133">Transmembrane helix</keyword>
<dbReference type="Pfam" id="PF01127">
    <property type="entry name" value="Sdh_cyt"/>
    <property type="match status" value="1"/>
</dbReference>
<keyword evidence="8" id="KW-0408">Iron</keyword>
<dbReference type="InterPro" id="IPR000701">
    <property type="entry name" value="SuccDH_FuR_B_TM-su"/>
</dbReference>
<feature type="transmembrane region" description="Helical" evidence="10">
    <location>
        <begin position="52"/>
        <end position="73"/>
    </location>
</feature>
<feature type="transmembrane region" description="Helical" evidence="10">
    <location>
        <begin position="12"/>
        <end position="32"/>
    </location>
</feature>
<dbReference type="KEGG" id="kmn:HW532_09600"/>
<comment type="cofactor">
    <cofactor evidence="1">
        <name>heme</name>
        <dbReference type="ChEBI" id="CHEBI:30413"/>
    </cofactor>
</comment>
<keyword evidence="12" id="KW-1185">Reference proteome</keyword>
<sequence length="112" mass="11890">MTEARLFALQRITAMVLAPMVLIHLAVIVYAVRGGLTAQEILARTGASALWPLFYLLFVAAAAIHAPIGLRNILREWTGLSPRLVDGLCLVFGLALAGLGIRAVIAISGWAA</sequence>
<evidence type="ECO:0000256" key="5">
    <source>
        <dbReference type="ARBA" id="ARBA00022692"/>
    </source>
</evidence>
<evidence type="ECO:0000256" key="9">
    <source>
        <dbReference type="ARBA" id="ARBA00023136"/>
    </source>
</evidence>
<keyword evidence="5 10" id="KW-0812">Transmembrane</keyword>
<keyword evidence="4" id="KW-0349">Heme</keyword>
<evidence type="ECO:0000256" key="4">
    <source>
        <dbReference type="ARBA" id="ARBA00022617"/>
    </source>
</evidence>
<dbReference type="Gene3D" id="1.20.1300.10">
    <property type="entry name" value="Fumarate reductase/succinate dehydrogenase, transmembrane subunit"/>
    <property type="match status" value="1"/>
</dbReference>
<comment type="function">
    <text evidence="2">Membrane-anchoring subunit of succinate dehydrogenase (SDH).</text>
</comment>
<dbReference type="GO" id="GO:0046872">
    <property type="term" value="F:metal ion binding"/>
    <property type="evidence" value="ECO:0007669"/>
    <property type="project" value="UniProtKB-KW"/>
</dbReference>
<evidence type="ECO:0000256" key="1">
    <source>
        <dbReference type="ARBA" id="ARBA00001971"/>
    </source>
</evidence>
<name>A0A7S8C3W9_9HYPH</name>
<evidence type="ECO:0000256" key="6">
    <source>
        <dbReference type="ARBA" id="ARBA00022723"/>
    </source>
</evidence>
<dbReference type="AlphaFoldDB" id="A0A7S8C3W9"/>
<keyword evidence="9 10" id="KW-0472">Membrane</keyword>
<evidence type="ECO:0000256" key="8">
    <source>
        <dbReference type="ARBA" id="ARBA00023004"/>
    </source>
</evidence>
<dbReference type="RefSeq" id="WP_246479796.1">
    <property type="nucleotide sequence ID" value="NZ_CP058214.1"/>
</dbReference>
<dbReference type="InterPro" id="IPR034804">
    <property type="entry name" value="SQR/QFR_C/D"/>
</dbReference>
<accession>A0A7S8C3W9</accession>
<dbReference type="EMBL" id="CP058214">
    <property type="protein sequence ID" value="QPC42920.1"/>
    <property type="molecule type" value="Genomic_DNA"/>
</dbReference>
<keyword evidence="6" id="KW-0479">Metal-binding</keyword>
<evidence type="ECO:0000256" key="10">
    <source>
        <dbReference type="SAM" id="Phobius"/>
    </source>
</evidence>
<organism evidence="11 12">
    <name type="scientific">Kaustia mangrovi</name>
    <dbReference type="NCBI Taxonomy" id="2593653"/>
    <lineage>
        <taxon>Bacteria</taxon>
        <taxon>Pseudomonadati</taxon>
        <taxon>Pseudomonadota</taxon>
        <taxon>Alphaproteobacteria</taxon>
        <taxon>Hyphomicrobiales</taxon>
        <taxon>Parvibaculaceae</taxon>
        <taxon>Kaustia</taxon>
    </lineage>
</organism>
<gene>
    <name evidence="11" type="ORF">HW532_09600</name>
</gene>
<evidence type="ECO:0000256" key="3">
    <source>
        <dbReference type="ARBA" id="ARBA00004370"/>
    </source>
</evidence>
<proteinExistence type="predicted"/>
<feature type="transmembrane region" description="Helical" evidence="10">
    <location>
        <begin position="85"/>
        <end position="111"/>
    </location>
</feature>
<evidence type="ECO:0000313" key="12">
    <source>
        <dbReference type="Proteomes" id="UP000593594"/>
    </source>
</evidence>
<protein>
    <submittedName>
        <fullName evidence="11">Succinate dehydrogenase</fullName>
    </submittedName>
</protein>
<dbReference type="SUPFAM" id="SSF81343">
    <property type="entry name" value="Fumarate reductase respiratory complex transmembrane subunits"/>
    <property type="match status" value="1"/>
</dbReference>
<comment type="subcellular location">
    <subcellularLocation>
        <location evidence="3">Membrane</location>
    </subcellularLocation>
</comment>
<evidence type="ECO:0000256" key="2">
    <source>
        <dbReference type="ARBA" id="ARBA00004050"/>
    </source>
</evidence>
<evidence type="ECO:0000313" key="11">
    <source>
        <dbReference type="EMBL" id="QPC42920.1"/>
    </source>
</evidence>
<dbReference type="Proteomes" id="UP000593594">
    <property type="component" value="Chromosome"/>
</dbReference>
<reference evidence="11 12" key="1">
    <citation type="submission" date="2020-06" db="EMBL/GenBank/DDBJ databases">
        <title>Genome sequence of 2 isolates from Red Sea Mangroves.</title>
        <authorList>
            <person name="Sefrji F."/>
            <person name="Michoud G."/>
            <person name="Merlino G."/>
            <person name="Daffonchio D."/>
        </authorList>
    </citation>
    <scope>NUCLEOTIDE SEQUENCE [LARGE SCALE GENOMIC DNA]</scope>
    <source>
        <strain evidence="11 12">R1DC25</strain>
    </source>
</reference>